<organism evidence="3 4">
    <name type="scientific">Paenibacillus lutimineralis</name>
    <dbReference type="NCBI Taxonomy" id="2707005"/>
    <lineage>
        <taxon>Bacteria</taxon>
        <taxon>Bacillati</taxon>
        <taxon>Bacillota</taxon>
        <taxon>Bacilli</taxon>
        <taxon>Bacillales</taxon>
        <taxon>Paenibacillaceae</taxon>
        <taxon>Paenibacillus</taxon>
    </lineage>
</organism>
<feature type="domain" description="4'-phosphopantetheinyl transferase" evidence="2">
    <location>
        <begin position="148"/>
        <end position="245"/>
    </location>
</feature>
<evidence type="ECO:0000256" key="1">
    <source>
        <dbReference type="ARBA" id="ARBA00022679"/>
    </source>
</evidence>
<proteinExistence type="predicted"/>
<keyword evidence="1 3" id="KW-0808">Transferase</keyword>
<reference evidence="4" key="1">
    <citation type="submission" date="2018-12" db="EMBL/GenBank/DDBJ databases">
        <title>Complete genome sequence of Paenibacillus sp. MBLB1234.</title>
        <authorList>
            <person name="Nam Y.-D."/>
            <person name="Kang J."/>
            <person name="Chung W.-H."/>
            <person name="Park Y.S."/>
        </authorList>
    </citation>
    <scope>NUCLEOTIDE SEQUENCE [LARGE SCALE GENOMIC DNA]</scope>
    <source>
        <strain evidence="4">MBLB1234</strain>
    </source>
</reference>
<dbReference type="EMBL" id="CP034346">
    <property type="protein sequence ID" value="AZS14169.1"/>
    <property type="molecule type" value="Genomic_DNA"/>
</dbReference>
<dbReference type="OrthoDB" id="9808281at2"/>
<dbReference type="GO" id="GO:0000287">
    <property type="term" value="F:magnesium ion binding"/>
    <property type="evidence" value="ECO:0007669"/>
    <property type="project" value="InterPro"/>
</dbReference>
<dbReference type="SUPFAM" id="SSF56214">
    <property type="entry name" value="4'-phosphopantetheinyl transferase"/>
    <property type="match status" value="2"/>
</dbReference>
<accession>A0A3Q9I727</accession>
<gene>
    <name evidence="3" type="ORF">EI981_06665</name>
</gene>
<keyword evidence="4" id="KW-1185">Reference proteome</keyword>
<dbReference type="Pfam" id="PF01648">
    <property type="entry name" value="ACPS"/>
    <property type="match status" value="1"/>
</dbReference>
<dbReference type="Gene3D" id="3.90.470.20">
    <property type="entry name" value="4'-phosphopantetheinyl transferase domain"/>
    <property type="match status" value="2"/>
</dbReference>
<evidence type="ECO:0000313" key="3">
    <source>
        <dbReference type="EMBL" id="AZS14169.1"/>
    </source>
</evidence>
<dbReference type="AlphaFoldDB" id="A0A3Q9I727"/>
<evidence type="ECO:0000259" key="2">
    <source>
        <dbReference type="Pfam" id="PF01648"/>
    </source>
</evidence>
<name>A0A3Q9I727_9BACL</name>
<dbReference type="InterPro" id="IPR037143">
    <property type="entry name" value="4-PPantetheinyl_Trfase_dom_sf"/>
</dbReference>
<dbReference type="KEGG" id="plut:EI981_06665"/>
<dbReference type="Proteomes" id="UP000270678">
    <property type="component" value="Chromosome"/>
</dbReference>
<dbReference type="GO" id="GO:0008897">
    <property type="term" value="F:holo-[acyl-carrier-protein] synthase activity"/>
    <property type="evidence" value="ECO:0007669"/>
    <property type="project" value="InterPro"/>
</dbReference>
<sequence>MYATSGFPGRNEVSQSMIQNDFANRYPDYWSQGVWIIPLQLEGTSPPASLNLSVVALPSESVATDFLSLVEQEEYSRFQYPRRRNSYLLGKLAAKLALARGDDELSAIAVDHGILNQPIASGRSSKVTVTHSDTLGAALAYDQRLLAGIDLELINEQARDAMLRITSAEEEGLVRRLGTDIAPTAFLTILWTAKEAISKVLQTGFTVAMELFEVKSLERNKYGVVGSFRHFPQLVSVSVVREDYVFSMVLPAKALAEGEEFRILELMHNRLPVCSIITVD</sequence>
<dbReference type="InterPro" id="IPR008278">
    <property type="entry name" value="4-PPantetheinyl_Trfase_dom"/>
</dbReference>
<evidence type="ECO:0000313" key="4">
    <source>
        <dbReference type="Proteomes" id="UP000270678"/>
    </source>
</evidence>
<protein>
    <submittedName>
        <fullName evidence="3">4'-phosphopantetheinyl transferase superfamily protein</fullName>
    </submittedName>
</protein>